<evidence type="ECO:0000313" key="3">
    <source>
        <dbReference type="Proteomes" id="UP000249499"/>
    </source>
</evidence>
<organism evidence="2 3">
    <name type="scientific">Rhizobium tumorigenes</name>
    <dbReference type="NCBI Taxonomy" id="2041385"/>
    <lineage>
        <taxon>Bacteria</taxon>
        <taxon>Pseudomonadati</taxon>
        <taxon>Pseudomonadota</taxon>
        <taxon>Alphaproteobacteria</taxon>
        <taxon>Hyphomicrobiales</taxon>
        <taxon>Rhizobiaceae</taxon>
        <taxon>Rhizobium/Agrobacterium group</taxon>
        <taxon>Rhizobium</taxon>
    </lineage>
</organism>
<protein>
    <submittedName>
        <fullName evidence="2">AAA family ATPase</fullName>
    </submittedName>
</protein>
<dbReference type="EMBL" id="CP117256">
    <property type="protein sequence ID" value="WFR97597.1"/>
    <property type="molecule type" value="Genomic_DNA"/>
</dbReference>
<geneLocation type="plasmid" evidence="2 3">
    <name>pRt1078</name>
</geneLocation>
<dbReference type="InterPro" id="IPR027417">
    <property type="entry name" value="P-loop_NTPase"/>
</dbReference>
<reference evidence="3" key="2">
    <citation type="journal article" date="2023" name="MicrobiologyOpen">
        <title>Genomics of the tumorigenes clade of the family Rhizobiaceae and description of Rhizobium rhododendri sp. nov.</title>
        <authorList>
            <person name="Kuzmanovic N."/>
            <person name="diCenzo G.C."/>
            <person name="Bunk B."/>
            <person name="Sproeer C."/>
            <person name="Fruehling A."/>
            <person name="Neumann-Schaal M."/>
            <person name="Overmann J."/>
            <person name="Smalla K."/>
        </authorList>
    </citation>
    <scope>NUCLEOTIDE SEQUENCE [LARGE SCALE GENOMIC DNA]</scope>
    <source>
        <strain evidence="3">1078</strain>
        <plasmid evidence="3">pRt1078</plasmid>
    </source>
</reference>
<dbReference type="RefSeq" id="WP_161959359.1">
    <property type="nucleotide sequence ID" value="NZ_CP117256.1"/>
</dbReference>
<name>A0AAF1K7L8_9HYPH</name>
<keyword evidence="2" id="KW-0614">Plasmid</keyword>
<dbReference type="AlphaFoldDB" id="A0AAF1K7L8"/>
<reference evidence="2 3" key="1">
    <citation type="journal article" date="2018" name="Sci. Rep.">
        <title>Rhizobium tumorigenes sp. nov., a novel plant tumorigenic bacterium isolated from cane gall tumors on thornless blackberry.</title>
        <authorList>
            <person name="Kuzmanovi N."/>
            <person name="Smalla K."/>
            <person name="Gronow S."/>
            <person name="PuBawska J."/>
        </authorList>
    </citation>
    <scope>NUCLEOTIDE SEQUENCE [LARGE SCALE GENOMIC DNA]</scope>
    <source>
        <strain evidence="2 3">1078</strain>
    </source>
</reference>
<evidence type="ECO:0000313" key="2">
    <source>
        <dbReference type="EMBL" id="WFR97597.1"/>
    </source>
</evidence>
<keyword evidence="3" id="KW-1185">Reference proteome</keyword>
<proteinExistence type="predicted"/>
<dbReference type="Gene3D" id="3.40.50.300">
    <property type="entry name" value="P-loop containing nucleotide triphosphate hydrolases"/>
    <property type="match status" value="1"/>
</dbReference>
<dbReference type="GO" id="GO:0006302">
    <property type="term" value="P:double-strand break repair"/>
    <property type="evidence" value="ECO:0007669"/>
    <property type="project" value="TreeGrafter"/>
</dbReference>
<dbReference type="InterPro" id="IPR026866">
    <property type="entry name" value="CR006_AAA"/>
</dbReference>
<evidence type="ECO:0000259" key="1">
    <source>
        <dbReference type="Pfam" id="PF13166"/>
    </source>
</evidence>
<dbReference type="SUPFAM" id="SSF52540">
    <property type="entry name" value="P-loop containing nucleoside triphosphate hydrolases"/>
    <property type="match status" value="1"/>
</dbReference>
<feature type="domain" description="Protein CR006 P-loop" evidence="1">
    <location>
        <begin position="11"/>
        <end position="727"/>
    </location>
</feature>
<dbReference type="GO" id="GO:0000731">
    <property type="term" value="P:DNA synthesis involved in DNA repair"/>
    <property type="evidence" value="ECO:0007669"/>
    <property type="project" value="TreeGrafter"/>
</dbReference>
<dbReference type="Pfam" id="PF13166">
    <property type="entry name" value="AAA_13"/>
    <property type="match status" value="1"/>
</dbReference>
<dbReference type="Proteomes" id="UP000249499">
    <property type="component" value="Plasmid pRt1078"/>
</dbReference>
<sequence length="745" mass="83529">MLKRISHVRDFGVFKNFSGGALPEFAPFNLVYGWNYSGKTTLSRVFRCLEVGSLHPDYADATFSFIHQDGRTRDHGFVDPTIVRVFNEDFRKEHLLWEEEDGFNPILLLGSENIEKRRALAGRNEDLAAALDTHRLSEREVARLGAEIAAAESEVATLMVKELPVGRLDRRHVKQITAAWNGVLPAALADEVFKAEREKVSAEQKDELTRFAADASSIDDLWRTGLAVLTEQIGSAATIPRLAEHSDVGSWVERGLPLHRYTTRCEFCEGVIPVDRIAALNAHFSSAFAELKTRIAKAIEALNRRKLPSIGGIYAKGQFYGDIHAEHAEAVKAFQDAREAFNGALEELISSLDRKEASPFDVIAAPAREPPLEDVVASGERFQRLVDVNNARTREFRSAKAAALEILKKHYVAEAMRRIDVYRLEREIQEATTAGDSAGALAARLRSEIVDLQAELSESTKGAEAINDVLRRFFGKEDVQVEVTGGDKFTLMRSNRPAKNLSEGERTAIAFCYFITKLLENGNDLQNTIVYIDDPISSLDSHHLLHINAFIKSTFLKYDEDATPKYSCLAKQVFISTHNYEFFHLTWDWMANRKPKALSAAYMVERIDAAEVLSSRLVECPKSILQFRSEYLFLYHQLAAYADAPTDDALVIFNLGNMARRFMEGYLAFKFFEFSGIDQKLPLVITDAVDCERARKFMHFYSHTLSRAGGMKLPDLAEARAAVRSILDGVNAHDPVHFAALRSAV</sequence>
<dbReference type="KEGG" id="rtu:PR017_20555"/>
<accession>A0AAF1K7L8</accession>
<gene>
    <name evidence="2" type="ORF">PR017_20555</name>
</gene>
<dbReference type="PANTHER" id="PTHR32182">
    <property type="entry name" value="DNA REPLICATION AND REPAIR PROTEIN RECF"/>
    <property type="match status" value="1"/>
</dbReference>
<dbReference type="PANTHER" id="PTHR32182:SF0">
    <property type="entry name" value="DNA REPLICATION AND REPAIR PROTEIN RECF"/>
    <property type="match status" value="1"/>
</dbReference>